<dbReference type="Proteomes" id="UP001196413">
    <property type="component" value="Unassembled WGS sequence"/>
</dbReference>
<keyword evidence="2" id="KW-1185">Reference proteome</keyword>
<dbReference type="EMBL" id="JAHQIW010000210">
    <property type="protein sequence ID" value="KAJ1346699.1"/>
    <property type="molecule type" value="Genomic_DNA"/>
</dbReference>
<dbReference type="AlphaFoldDB" id="A0AAD5MF66"/>
<evidence type="ECO:0000313" key="2">
    <source>
        <dbReference type="Proteomes" id="UP001196413"/>
    </source>
</evidence>
<reference evidence="1" key="1">
    <citation type="submission" date="2021-06" db="EMBL/GenBank/DDBJ databases">
        <title>Parelaphostrongylus tenuis whole genome reference sequence.</title>
        <authorList>
            <person name="Garwood T.J."/>
            <person name="Larsen P.A."/>
            <person name="Fountain-Jones N.M."/>
            <person name="Garbe J.R."/>
            <person name="Macchietto M.G."/>
            <person name="Kania S.A."/>
            <person name="Gerhold R.W."/>
            <person name="Richards J.E."/>
            <person name="Wolf T.M."/>
        </authorList>
    </citation>
    <scope>NUCLEOTIDE SEQUENCE</scope>
    <source>
        <strain evidence="1">MNPRO001-30</strain>
        <tissue evidence="1">Meninges</tissue>
    </source>
</reference>
<sequence>MPVQSQVHLRKKALHENFICDCDRAVFYKCVFYPFINMSKIVIKEMRMSLIPLTVYDNLRRACCSMFASSSRSDHSGIADRIIANASLVDVLRWRGVSRQFRVAAQRRLSRYRTIHVRVYNDLCKLYERKPSKNVTGELNWHPTCCLLLSEMSSSELGIALDSQPNWKEVKVLISLLKVFQQHATHIHMDSPVVELLVKEVNTRKINALLLFFSQNRKCDMDRICEETAIMPMMKSQLPIGPMFPSLKQFTVTSNPQQLAHLSRLVHYAVAVDMIYQKKEIDLVCLQRKLRFSEWCDDPTVFPETKKKIFFEEQKSLATGDILHCLPQKS</sequence>
<proteinExistence type="predicted"/>
<comment type="caution">
    <text evidence="1">The sequence shown here is derived from an EMBL/GenBank/DDBJ whole genome shotgun (WGS) entry which is preliminary data.</text>
</comment>
<gene>
    <name evidence="1" type="ORF">KIN20_001587</name>
</gene>
<name>A0AAD5MF66_PARTN</name>
<protein>
    <submittedName>
        <fullName evidence="1">Uncharacterized protein</fullName>
    </submittedName>
</protein>
<evidence type="ECO:0000313" key="1">
    <source>
        <dbReference type="EMBL" id="KAJ1346699.1"/>
    </source>
</evidence>
<organism evidence="1 2">
    <name type="scientific">Parelaphostrongylus tenuis</name>
    <name type="common">Meningeal worm</name>
    <dbReference type="NCBI Taxonomy" id="148309"/>
    <lineage>
        <taxon>Eukaryota</taxon>
        <taxon>Metazoa</taxon>
        <taxon>Ecdysozoa</taxon>
        <taxon>Nematoda</taxon>
        <taxon>Chromadorea</taxon>
        <taxon>Rhabditida</taxon>
        <taxon>Rhabditina</taxon>
        <taxon>Rhabditomorpha</taxon>
        <taxon>Strongyloidea</taxon>
        <taxon>Metastrongylidae</taxon>
        <taxon>Parelaphostrongylus</taxon>
    </lineage>
</organism>
<accession>A0AAD5MF66</accession>